<keyword evidence="4" id="KW-1185">Reference proteome</keyword>
<dbReference type="Proteomes" id="UP001303889">
    <property type="component" value="Unassembled WGS sequence"/>
</dbReference>
<accession>A0AAN6MB19</accession>
<feature type="chain" id="PRO_5042936508" evidence="1">
    <location>
        <begin position="20"/>
        <end position="154"/>
    </location>
</feature>
<evidence type="ECO:0000313" key="3">
    <source>
        <dbReference type="EMBL" id="KAK3897682.1"/>
    </source>
</evidence>
<protein>
    <submittedName>
        <fullName evidence="3">CVNH domain-containing protein</fullName>
    </submittedName>
</protein>
<feature type="domain" description="Cyanovirin-N" evidence="2">
    <location>
        <begin position="26"/>
        <end position="141"/>
    </location>
</feature>
<evidence type="ECO:0000259" key="2">
    <source>
        <dbReference type="SMART" id="SM01111"/>
    </source>
</evidence>
<dbReference type="AlphaFoldDB" id="A0AAN6MB19"/>
<keyword evidence="1" id="KW-0732">Signal</keyword>
<evidence type="ECO:0000256" key="1">
    <source>
        <dbReference type="SAM" id="SignalP"/>
    </source>
</evidence>
<dbReference type="SUPFAM" id="SSF51322">
    <property type="entry name" value="Cyanovirin-N"/>
    <property type="match status" value="1"/>
</dbReference>
<dbReference type="Pfam" id="PF08881">
    <property type="entry name" value="CVNH"/>
    <property type="match status" value="1"/>
</dbReference>
<dbReference type="Gene3D" id="2.30.60.10">
    <property type="entry name" value="Cyanovirin-N"/>
    <property type="match status" value="1"/>
</dbReference>
<feature type="signal peptide" evidence="1">
    <location>
        <begin position="1"/>
        <end position="19"/>
    </location>
</feature>
<name>A0AAN6MB19_9PEZI</name>
<reference evidence="3" key="1">
    <citation type="journal article" date="2023" name="Mol. Phylogenet. Evol.">
        <title>Genome-scale phylogeny and comparative genomics of the fungal order Sordariales.</title>
        <authorList>
            <person name="Hensen N."/>
            <person name="Bonometti L."/>
            <person name="Westerberg I."/>
            <person name="Brannstrom I.O."/>
            <person name="Guillou S."/>
            <person name="Cros-Aarteil S."/>
            <person name="Calhoun S."/>
            <person name="Haridas S."/>
            <person name="Kuo A."/>
            <person name="Mondo S."/>
            <person name="Pangilinan J."/>
            <person name="Riley R."/>
            <person name="LaButti K."/>
            <person name="Andreopoulos B."/>
            <person name="Lipzen A."/>
            <person name="Chen C."/>
            <person name="Yan M."/>
            <person name="Daum C."/>
            <person name="Ng V."/>
            <person name="Clum A."/>
            <person name="Steindorff A."/>
            <person name="Ohm R.A."/>
            <person name="Martin F."/>
            <person name="Silar P."/>
            <person name="Natvig D.O."/>
            <person name="Lalanne C."/>
            <person name="Gautier V."/>
            <person name="Ament-Velasquez S.L."/>
            <person name="Kruys A."/>
            <person name="Hutchinson M.I."/>
            <person name="Powell A.J."/>
            <person name="Barry K."/>
            <person name="Miller A.N."/>
            <person name="Grigoriev I.V."/>
            <person name="Debuchy R."/>
            <person name="Gladieux P."/>
            <person name="Hiltunen Thoren M."/>
            <person name="Johannesson H."/>
        </authorList>
    </citation>
    <scope>NUCLEOTIDE SEQUENCE</scope>
    <source>
        <strain evidence="3">CBS 103.79</strain>
    </source>
</reference>
<dbReference type="SMART" id="SM01111">
    <property type="entry name" value="CVNH"/>
    <property type="match status" value="1"/>
</dbReference>
<comment type="caution">
    <text evidence="3">The sequence shown here is derived from an EMBL/GenBank/DDBJ whole genome shotgun (WGS) entry which is preliminary data.</text>
</comment>
<organism evidence="3 4">
    <name type="scientific">Staphylotrichum tortipilum</name>
    <dbReference type="NCBI Taxonomy" id="2831512"/>
    <lineage>
        <taxon>Eukaryota</taxon>
        <taxon>Fungi</taxon>
        <taxon>Dikarya</taxon>
        <taxon>Ascomycota</taxon>
        <taxon>Pezizomycotina</taxon>
        <taxon>Sordariomycetes</taxon>
        <taxon>Sordariomycetidae</taxon>
        <taxon>Sordariales</taxon>
        <taxon>Chaetomiaceae</taxon>
        <taxon>Staphylotrichum</taxon>
    </lineage>
</organism>
<proteinExistence type="predicted"/>
<gene>
    <name evidence="3" type="ORF">C8A05DRAFT_38750</name>
</gene>
<dbReference type="InterPro" id="IPR036673">
    <property type="entry name" value="Cyanovirin-N_sf"/>
</dbReference>
<dbReference type="EMBL" id="MU856094">
    <property type="protein sequence ID" value="KAK3897682.1"/>
    <property type="molecule type" value="Genomic_DNA"/>
</dbReference>
<evidence type="ECO:0000313" key="4">
    <source>
        <dbReference type="Proteomes" id="UP001303889"/>
    </source>
</evidence>
<reference evidence="3" key="2">
    <citation type="submission" date="2023-05" db="EMBL/GenBank/DDBJ databases">
        <authorList>
            <consortium name="Lawrence Berkeley National Laboratory"/>
            <person name="Steindorff A."/>
            <person name="Hensen N."/>
            <person name="Bonometti L."/>
            <person name="Westerberg I."/>
            <person name="Brannstrom I.O."/>
            <person name="Guillou S."/>
            <person name="Cros-Aarteil S."/>
            <person name="Calhoun S."/>
            <person name="Haridas S."/>
            <person name="Kuo A."/>
            <person name="Mondo S."/>
            <person name="Pangilinan J."/>
            <person name="Riley R."/>
            <person name="Labutti K."/>
            <person name="Andreopoulos B."/>
            <person name="Lipzen A."/>
            <person name="Chen C."/>
            <person name="Yanf M."/>
            <person name="Daum C."/>
            <person name="Ng V."/>
            <person name="Clum A."/>
            <person name="Ohm R."/>
            <person name="Martin F."/>
            <person name="Silar P."/>
            <person name="Natvig D."/>
            <person name="Lalanne C."/>
            <person name="Gautier V."/>
            <person name="Ament-Velasquez S.L."/>
            <person name="Kruys A."/>
            <person name="Hutchinson M.I."/>
            <person name="Powell A.J."/>
            <person name="Barry K."/>
            <person name="Miller A.N."/>
            <person name="Grigoriev I.V."/>
            <person name="Debuchy R."/>
            <person name="Gladieux P."/>
            <person name="Thoren M.H."/>
            <person name="Johannesson H."/>
        </authorList>
    </citation>
    <scope>NUCLEOTIDE SEQUENCE</scope>
    <source>
        <strain evidence="3">CBS 103.79</strain>
    </source>
</reference>
<sequence length="154" mass="16140">MNILLLLFTTLASFGGISASGVAPGNFSLSCTSINLRHGFFLGATCCRPVEDSDTDSAESESDNQLDLTMCIGLDQVAGRMQWEVYGKFSNYCANCTLMVGGHEGHVLTCFCRPLVGGKGVVRSSLNLDEGITNDMGTLKCDGGMASSGDGHGL</sequence>
<dbReference type="InterPro" id="IPR011058">
    <property type="entry name" value="Cyanovirin-N"/>
</dbReference>